<reference evidence="1" key="1">
    <citation type="submission" date="2022-08" db="EMBL/GenBank/DDBJ databases">
        <authorList>
            <person name="Kallberg Y."/>
            <person name="Tangrot J."/>
            <person name="Rosling A."/>
        </authorList>
    </citation>
    <scope>NUCLEOTIDE SEQUENCE</scope>
    <source>
        <strain evidence="1">Wild A</strain>
    </source>
</reference>
<evidence type="ECO:0000313" key="2">
    <source>
        <dbReference type="Proteomes" id="UP001153678"/>
    </source>
</evidence>
<organism evidence="1 2">
    <name type="scientific">Funneliformis geosporum</name>
    <dbReference type="NCBI Taxonomy" id="1117311"/>
    <lineage>
        <taxon>Eukaryota</taxon>
        <taxon>Fungi</taxon>
        <taxon>Fungi incertae sedis</taxon>
        <taxon>Mucoromycota</taxon>
        <taxon>Glomeromycotina</taxon>
        <taxon>Glomeromycetes</taxon>
        <taxon>Glomerales</taxon>
        <taxon>Glomeraceae</taxon>
        <taxon>Funneliformis</taxon>
    </lineage>
</organism>
<dbReference type="EMBL" id="CAMKVN010002411">
    <property type="protein sequence ID" value="CAI2180963.1"/>
    <property type="molecule type" value="Genomic_DNA"/>
</dbReference>
<comment type="caution">
    <text evidence="1">The sequence shown here is derived from an EMBL/GenBank/DDBJ whole genome shotgun (WGS) entry which is preliminary data.</text>
</comment>
<sequence>MQNTLQTPKNLKEPYFKLETNLDPSNLVQASELLLNCLSPKLKQSFRLVITLSEEKASFKLCLDPSLWFDVYLQTVTDFAEAVNIARQYVTTTRLNISPEEEAPFIIDYKETVKDKAFIICPYASTCRNGSNCEKDHPKIYCDGKVITRDGRTSKCNFYFTTKLVIDELSNDKYVVMLRREPFRELLLIPHPNFQAKNCGHYNNETLVQQETFWKELLNKQQTLNFHSIAINYGAWETGQSQNKYAQECHAHRLSWTKLFTTELEEKRLRSAEHQLMLKAISNITSTMNENTKALIKEMSSVKENNNENTRAIIEAM</sequence>
<keyword evidence="2" id="KW-1185">Reference proteome</keyword>
<protein>
    <submittedName>
        <fullName evidence="1">2622_t:CDS:1</fullName>
    </submittedName>
</protein>
<dbReference type="OrthoDB" id="2427374at2759"/>
<gene>
    <name evidence="1" type="ORF">FWILDA_LOCUS9845</name>
</gene>
<dbReference type="AlphaFoldDB" id="A0A9W4WUZ3"/>
<accession>A0A9W4WUZ3</accession>
<evidence type="ECO:0000313" key="1">
    <source>
        <dbReference type="EMBL" id="CAI2180963.1"/>
    </source>
</evidence>
<proteinExistence type="predicted"/>
<name>A0A9W4WUZ3_9GLOM</name>
<dbReference type="Proteomes" id="UP001153678">
    <property type="component" value="Unassembled WGS sequence"/>
</dbReference>